<feature type="compositionally biased region" description="Basic and acidic residues" evidence="8">
    <location>
        <begin position="554"/>
        <end position="578"/>
    </location>
</feature>
<keyword evidence="2 7" id="KW-0690">Ribosome biogenesis</keyword>
<keyword evidence="3 7" id="KW-0698">rRNA processing</keyword>
<evidence type="ECO:0000313" key="9">
    <source>
        <dbReference type="EnsemblMetazoa" id="AFUN010010-PA"/>
    </source>
</evidence>
<dbReference type="PANTHER" id="PTHR17039:SF0">
    <property type="entry name" value="U3 SMALL NUCLEOLAR RIBONUCLEOPROTEIN PROTEIN MPP10"/>
    <property type="match status" value="1"/>
</dbReference>
<comment type="similarity">
    <text evidence="6 7">Belongs to the MPP10 family.</text>
</comment>
<dbReference type="VEuPathDB" id="VectorBase:AFUN010010"/>
<organism evidence="9">
    <name type="scientific">Anopheles funestus</name>
    <name type="common">African malaria mosquito</name>
    <dbReference type="NCBI Taxonomy" id="62324"/>
    <lineage>
        <taxon>Eukaryota</taxon>
        <taxon>Metazoa</taxon>
        <taxon>Ecdysozoa</taxon>
        <taxon>Arthropoda</taxon>
        <taxon>Hexapoda</taxon>
        <taxon>Insecta</taxon>
        <taxon>Pterygota</taxon>
        <taxon>Neoptera</taxon>
        <taxon>Endopterygota</taxon>
        <taxon>Diptera</taxon>
        <taxon>Nematocera</taxon>
        <taxon>Culicoidea</taxon>
        <taxon>Culicidae</taxon>
        <taxon>Anophelinae</taxon>
        <taxon>Anopheles</taxon>
    </lineage>
</organism>
<dbReference type="PIRSF" id="PIRSF017300">
    <property type="entry name" value="snoRNP_Mpp10"/>
    <property type="match status" value="1"/>
</dbReference>
<comment type="function">
    <text evidence="7">Involved in nucleolar processing of pre-18S ribosomal RNA.</text>
</comment>
<name>A0A182RUQ1_ANOFN</name>
<comment type="subcellular location">
    <subcellularLocation>
        <location evidence="1 7">Nucleus</location>
        <location evidence="1 7">Nucleolus</location>
    </subcellularLocation>
</comment>
<dbReference type="GO" id="GO:0005732">
    <property type="term" value="C:sno(s)RNA-containing ribonucleoprotein complex"/>
    <property type="evidence" value="ECO:0007669"/>
    <property type="project" value="UniProtKB-UniRule"/>
</dbReference>
<feature type="region of interest" description="Disordered" evidence="8">
    <location>
        <begin position="629"/>
        <end position="684"/>
    </location>
</feature>
<dbReference type="InterPro" id="IPR012173">
    <property type="entry name" value="Mpp10"/>
</dbReference>
<proteinExistence type="inferred from homology"/>
<feature type="compositionally biased region" description="Polar residues" evidence="8">
    <location>
        <begin position="675"/>
        <end position="684"/>
    </location>
</feature>
<dbReference type="VEuPathDB" id="VectorBase:AFUN2_010701"/>
<feature type="compositionally biased region" description="Basic and acidic residues" evidence="8">
    <location>
        <begin position="339"/>
        <end position="359"/>
    </location>
</feature>
<reference evidence="9" key="1">
    <citation type="submission" date="2020-05" db="UniProtKB">
        <authorList>
            <consortium name="EnsemblMetazoa"/>
        </authorList>
    </citation>
    <scope>IDENTIFICATION</scope>
    <source>
        <strain evidence="9">FUMOZ</strain>
    </source>
</reference>
<evidence type="ECO:0000256" key="4">
    <source>
        <dbReference type="ARBA" id="ARBA00023242"/>
    </source>
</evidence>
<feature type="region of interest" description="Disordered" evidence="8">
    <location>
        <begin position="211"/>
        <end position="359"/>
    </location>
</feature>
<dbReference type="GO" id="GO:0032040">
    <property type="term" value="C:small-subunit processome"/>
    <property type="evidence" value="ECO:0007669"/>
    <property type="project" value="TreeGrafter"/>
</dbReference>
<protein>
    <recommendedName>
        <fullName evidence="7">U3 small nucleolar ribonucleoprotein protein MPP10</fullName>
    </recommendedName>
</protein>
<feature type="region of interest" description="Disordered" evidence="8">
    <location>
        <begin position="122"/>
        <end position="169"/>
    </location>
</feature>
<feature type="compositionally biased region" description="Basic and acidic residues" evidence="8">
    <location>
        <begin position="211"/>
        <end position="227"/>
    </location>
</feature>
<evidence type="ECO:0000256" key="3">
    <source>
        <dbReference type="ARBA" id="ARBA00022552"/>
    </source>
</evidence>
<feature type="compositionally biased region" description="Acidic residues" evidence="8">
    <location>
        <begin position="253"/>
        <end position="299"/>
    </location>
</feature>
<evidence type="ECO:0000256" key="6">
    <source>
        <dbReference type="ARBA" id="ARBA00029455"/>
    </source>
</evidence>
<feature type="compositionally biased region" description="Polar residues" evidence="8">
    <location>
        <begin position="606"/>
        <end position="615"/>
    </location>
</feature>
<evidence type="ECO:0000256" key="5">
    <source>
        <dbReference type="ARBA" id="ARBA00023274"/>
    </source>
</evidence>
<keyword evidence="5 7" id="KW-0687">Ribonucleoprotein</keyword>
<evidence type="ECO:0000256" key="7">
    <source>
        <dbReference type="PIRNR" id="PIRNR017300"/>
    </source>
</evidence>
<evidence type="ECO:0000256" key="2">
    <source>
        <dbReference type="ARBA" id="ARBA00022517"/>
    </source>
</evidence>
<sequence>MVSKTTFSPLLVKKKLGLKSYVNKFRKYTKHPENYLKLQKPLAKKLKLFVKEIYDHGTKSPTVANRKPLPYLNELVTEQMDEEQIWQQLELKNDHFIEQDLKNFLNVVSKNEKSLQLSFSTKPISEDGLDEGSSAKEMHESDEENGIDGDDIDSGEENEANGKVMDLQEETALKRAKKLKKKERKQSNGKKSVVDDRFFKLDDMARFLDEEDDREIRKQNGLKEKNPLIEIDYFDDHTGEDDDDGAGLKYADFFEDEDDNEDGEDEETEDENIEDEADEKEDENGVEQEQEEELSDEAEVERNRKLRYEIYKGGLSLPDEIPPKKVVVDQPESSDSGSEDEKSQDKHDGPKSSYELRQEKLKEKITQMESKLLKDKPWQLKGEISAETRPKNSLLEEVLEYEHTTRPAPVITEETTMRLEDIIKQRIRNKAYDDVERKVRPPDNPREYRKQLVLDGEKSKESLAKVYEQDYLKQLEKANPDADVQANEEEEPKEHKEIRHMMKVVLAQLDALSNFHYTPRPAAPELKILTNTPAISMEEVAPVATSDATLLAPEEVHRRPKGDVMSKEERTKTDQNRERRLKKRFQQEKYRREAEREQKQLEKAAGQSSSKQNRALQTSLLKKVTKAKNVQQMLETSSGPAKSSSAFFSQLQDEVRSQAKSKAEGAVKKKKKNTENLIASNFKL</sequence>
<dbReference type="EnsemblMetazoa" id="AFUN010010-RA">
    <property type="protein sequence ID" value="AFUN010010-PA"/>
    <property type="gene ID" value="AFUN010010"/>
</dbReference>
<accession>A0A182RUQ1</accession>
<dbReference type="STRING" id="62324.A0A182RUQ1"/>
<feature type="region of interest" description="Disordered" evidence="8">
    <location>
        <begin position="546"/>
        <end position="615"/>
    </location>
</feature>
<dbReference type="GO" id="GO:0034457">
    <property type="term" value="C:Mpp10 complex"/>
    <property type="evidence" value="ECO:0007669"/>
    <property type="project" value="UniProtKB-UniRule"/>
</dbReference>
<evidence type="ECO:0000256" key="8">
    <source>
        <dbReference type="SAM" id="MobiDB-lite"/>
    </source>
</evidence>
<keyword evidence="4 7" id="KW-0539">Nucleus</keyword>
<feature type="compositionally biased region" description="Basic and acidic residues" evidence="8">
    <location>
        <begin position="653"/>
        <end position="667"/>
    </location>
</feature>
<feature type="compositionally biased region" description="Polar residues" evidence="8">
    <location>
        <begin position="629"/>
        <end position="652"/>
    </location>
</feature>
<dbReference type="GO" id="GO:0006364">
    <property type="term" value="P:rRNA processing"/>
    <property type="evidence" value="ECO:0007669"/>
    <property type="project" value="UniProtKB-KW"/>
</dbReference>
<feature type="compositionally biased region" description="Basic and acidic residues" evidence="8">
    <location>
        <begin position="300"/>
        <end position="310"/>
    </location>
</feature>
<evidence type="ECO:0000256" key="1">
    <source>
        <dbReference type="ARBA" id="ARBA00004604"/>
    </source>
</evidence>
<feature type="compositionally biased region" description="Basic and acidic residues" evidence="8">
    <location>
        <begin position="585"/>
        <end position="602"/>
    </location>
</feature>
<feature type="compositionally biased region" description="Acidic residues" evidence="8">
    <location>
        <begin position="140"/>
        <end position="159"/>
    </location>
</feature>
<dbReference type="Pfam" id="PF04006">
    <property type="entry name" value="Mpp10"/>
    <property type="match status" value="1"/>
</dbReference>
<dbReference type="AlphaFoldDB" id="A0A182RUQ1"/>
<dbReference type="PANTHER" id="PTHR17039">
    <property type="entry name" value="U3 SMALL NUCLEOLAR RIBONUCLEOPROTEIN PROTEIN MPP10"/>
    <property type="match status" value="1"/>
</dbReference>